<dbReference type="InterPro" id="IPR027032">
    <property type="entry name" value="Twinkle-like"/>
</dbReference>
<dbReference type="PROSITE" id="PS50880">
    <property type="entry name" value="TOPRIM"/>
    <property type="match status" value="1"/>
</dbReference>
<organism evidence="3">
    <name type="scientific">uncultured Caudovirales phage</name>
    <dbReference type="NCBI Taxonomy" id="2100421"/>
    <lineage>
        <taxon>Viruses</taxon>
        <taxon>Duplodnaviria</taxon>
        <taxon>Heunggongvirae</taxon>
        <taxon>Uroviricota</taxon>
        <taxon>Caudoviricetes</taxon>
        <taxon>Peduoviridae</taxon>
        <taxon>Maltschvirus</taxon>
        <taxon>Maltschvirus maltsch</taxon>
    </lineage>
</organism>
<dbReference type="InterPro" id="IPR006171">
    <property type="entry name" value="TOPRIM_dom"/>
</dbReference>
<dbReference type="InterPro" id="IPR007694">
    <property type="entry name" value="DNA_helicase_DnaB-like_C"/>
</dbReference>
<dbReference type="Pfam" id="PF13155">
    <property type="entry name" value="Toprim_2"/>
    <property type="match status" value="1"/>
</dbReference>
<dbReference type="GO" id="GO:0005524">
    <property type="term" value="F:ATP binding"/>
    <property type="evidence" value="ECO:0007669"/>
    <property type="project" value="InterPro"/>
</dbReference>
<dbReference type="PROSITE" id="PS51199">
    <property type="entry name" value="SF4_HELICASE"/>
    <property type="match status" value="1"/>
</dbReference>
<dbReference type="Gene3D" id="3.40.1360.10">
    <property type="match status" value="1"/>
</dbReference>
<evidence type="ECO:0000259" key="1">
    <source>
        <dbReference type="PROSITE" id="PS50880"/>
    </source>
</evidence>
<dbReference type="CDD" id="cd01029">
    <property type="entry name" value="TOPRIM_primases"/>
    <property type="match status" value="1"/>
</dbReference>
<evidence type="ECO:0000313" key="5">
    <source>
        <dbReference type="EMBL" id="CAB4196047.1"/>
    </source>
</evidence>
<dbReference type="EMBL" id="LR797017">
    <property type="protein sequence ID" value="CAB4181385.1"/>
    <property type="molecule type" value="Genomic_DNA"/>
</dbReference>
<evidence type="ECO:0000313" key="6">
    <source>
        <dbReference type="EMBL" id="CAB4211897.1"/>
    </source>
</evidence>
<sequence length="571" mass="63072">MQSIEREYILAKSKDGQARAACPLCEPTRKTKGDRTLSIKRDAAGIVWQCWHCNEQGSMGLGGKVNAVVPIKAYAADEVDFSGLDYLSGRGISDETTKALGICSGRKFFKKSGAELDAVGFTYRHQGRVTAIKWRSLSTKEFTQDGSAQTLFLADKIEVGQDIVITEGEIDALSFWNAGIPAVSIPSGALTEGSADESARLKWLSHHDELIQAAPNVFLAVDMDGPGETTAQELARRIGKLKCWRISFPSGCKDANETLMRHGREVLAKCKADSARWPIEGLAAPVDYMDRVQKLYREGLPRGASSGWSNVDDIFTLNPGSLVIVTGTPGSGKSQMIDNMLVNAMAQHNWSVAYASFENPPELHLAKLISLKTAKPFGDGPTPRLSEQEMLETLGWVNERLTFLTNEGVMPTVESLIERFEAAVRRSGVKVCVVDPFNFIKLNQKKDGGVDTESINEMLAQFKMFAMRAEVTFFLVAHPAKPMNAGQDWVPTGYSISGSAHHYNRADFGLTVQRKLDKTILHVWKCRFPWQGQLGEATLYYEKTTGLFSDVKGESKDDRLWLNGFDEVHNF</sequence>
<dbReference type="InterPro" id="IPR034154">
    <property type="entry name" value="TOPRIM_DnaG/twinkle"/>
</dbReference>
<dbReference type="EMBL" id="LR797245">
    <property type="protein sequence ID" value="CAB4196047.1"/>
    <property type="molecule type" value="Genomic_DNA"/>
</dbReference>
<gene>
    <name evidence="4" type="ORF">UFOVP1070_33</name>
    <name evidence="5" type="ORF">UFOVP1302_51</name>
    <name evidence="6" type="ORF">UFOVP1416_61</name>
    <name evidence="3" type="ORF">UFOVP895_54</name>
</gene>
<evidence type="ECO:0000313" key="3">
    <source>
        <dbReference type="EMBL" id="CAB4169642.1"/>
    </source>
</evidence>
<dbReference type="InterPro" id="IPR027417">
    <property type="entry name" value="P-loop_NTPase"/>
</dbReference>
<evidence type="ECO:0000259" key="2">
    <source>
        <dbReference type="PROSITE" id="PS51199"/>
    </source>
</evidence>
<proteinExistence type="predicted"/>
<dbReference type="PANTHER" id="PTHR12873:SF0">
    <property type="entry name" value="TWINKLE MTDNA HELICASE"/>
    <property type="match status" value="1"/>
</dbReference>
<dbReference type="SUPFAM" id="SSF56731">
    <property type="entry name" value="DNA primase core"/>
    <property type="match status" value="1"/>
</dbReference>
<evidence type="ECO:0000313" key="4">
    <source>
        <dbReference type="EMBL" id="CAB4181385.1"/>
    </source>
</evidence>
<accession>A0A6J5PER9</accession>
<dbReference type="Pfam" id="PF13481">
    <property type="entry name" value="AAA_25"/>
    <property type="match status" value="1"/>
</dbReference>
<dbReference type="SUPFAM" id="SSF52540">
    <property type="entry name" value="P-loop containing nucleoside triphosphate hydrolases"/>
    <property type="match status" value="1"/>
</dbReference>
<dbReference type="GO" id="GO:0006260">
    <property type="term" value="P:DNA replication"/>
    <property type="evidence" value="ECO:0007669"/>
    <property type="project" value="InterPro"/>
</dbReference>
<feature type="domain" description="Toprim" evidence="1">
    <location>
        <begin position="161"/>
        <end position="267"/>
    </location>
</feature>
<dbReference type="GO" id="GO:0003697">
    <property type="term" value="F:single-stranded DNA binding"/>
    <property type="evidence" value="ECO:0007669"/>
    <property type="project" value="InterPro"/>
</dbReference>
<dbReference type="Gene3D" id="3.40.50.300">
    <property type="entry name" value="P-loop containing nucleotide triphosphate hydrolases"/>
    <property type="match status" value="1"/>
</dbReference>
<reference evidence="3" key="1">
    <citation type="submission" date="2020-05" db="EMBL/GenBank/DDBJ databases">
        <authorList>
            <person name="Chiriac C."/>
            <person name="Salcher M."/>
            <person name="Ghai R."/>
            <person name="Kavagutti S V."/>
        </authorList>
    </citation>
    <scope>NUCLEOTIDE SEQUENCE</scope>
</reference>
<dbReference type="EMBL" id="LR796842">
    <property type="protein sequence ID" value="CAB4169642.1"/>
    <property type="molecule type" value="Genomic_DNA"/>
</dbReference>
<feature type="domain" description="SF4 helicase" evidence="2">
    <location>
        <begin position="297"/>
        <end position="555"/>
    </location>
</feature>
<name>A0A6J5PER9_9CAUD</name>
<dbReference type="EMBL" id="LR797379">
    <property type="protein sequence ID" value="CAB4211897.1"/>
    <property type="molecule type" value="Genomic_DNA"/>
</dbReference>
<dbReference type="PANTHER" id="PTHR12873">
    <property type="entry name" value="T7-LIKE MITOCHONDRIAL DNA HELICASE"/>
    <property type="match status" value="1"/>
</dbReference>
<dbReference type="GO" id="GO:0043139">
    <property type="term" value="F:5'-3' DNA helicase activity"/>
    <property type="evidence" value="ECO:0007669"/>
    <property type="project" value="InterPro"/>
</dbReference>
<dbReference type="SMART" id="SM00493">
    <property type="entry name" value="TOPRIM"/>
    <property type="match status" value="1"/>
</dbReference>
<protein>
    <submittedName>
        <fullName evidence="3">Archaeal primase DnaG/twinkle, TOPRIM domain</fullName>
    </submittedName>
</protein>